<dbReference type="GeneID" id="85341015"/>
<evidence type="ECO:0000313" key="2">
    <source>
        <dbReference type="Proteomes" id="UP001240678"/>
    </source>
</evidence>
<name>A0AAI9YUI4_9PEZI</name>
<evidence type="ECO:0000313" key="1">
    <source>
        <dbReference type="EMBL" id="KAK1524222.1"/>
    </source>
</evidence>
<accession>A0AAI9YUI4</accession>
<feature type="non-terminal residue" evidence="1">
    <location>
        <position position="1"/>
    </location>
</feature>
<reference evidence="1 2" key="1">
    <citation type="submission" date="2016-10" db="EMBL/GenBank/DDBJ databases">
        <title>The genome sequence of Colletotrichum fioriniae PJ7.</title>
        <authorList>
            <person name="Baroncelli R."/>
        </authorList>
    </citation>
    <scope>NUCLEOTIDE SEQUENCE [LARGE SCALE GENOMIC DNA]</scope>
    <source>
        <strain evidence="1 2">IMI 309622</strain>
    </source>
</reference>
<sequence>DTSALFSSVHHTKVDCLSCCRRAPGATGFFPVSAIRFPGVLDCSWLSLTSPYFPTARPNCSLQVYLYSCTRRQSERECERGKGRGRGALLHDGYTCHPRTEDSSAKRRLLFREKAFDSSCFDQPGVPGHLQFQWRHAGCTGESPLRRSKVLFSGLSPLLSAGRFLMRGMHLSTFFSPPPSWRGQRQS</sequence>
<dbReference type="RefSeq" id="XP_060312168.1">
    <property type="nucleotide sequence ID" value="XM_060457468.1"/>
</dbReference>
<proteinExistence type="predicted"/>
<gene>
    <name evidence="1" type="ORF">CCOS01_09309</name>
</gene>
<dbReference type="Proteomes" id="UP001240678">
    <property type="component" value="Unassembled WGS sequence"/>
</dbReference>
<protein>
    <submittedName>
        <fullName evidence="1">Uncharacterized protein</fullName>
    </submittedName>
</protein>
<comment type="caution">
    <text evidence="1">The sequence shown here is derived from an EMBL/GenBank/DDBJ whole genome shotgun (WGS) entry which is preliminary data.</text>
</comment>
<dbReference type="EMBL" id="MOOE01000009">
    <property type="protein sequence ID" value="KAK1524222.1"/>
    <property type="molecule type" value="Genomic_DNA"/>
</dbReference>
<organism evidence="1 2">
    <name type="scientific">Colletotrichum costaricense</name>
    <dbReference type="NCBI Taxonomy" id="1209916"/>
    <lineage>
        <taxon>Eukaryota</taxon>
        <taxon>Fungi</taxon>
        <taxon>Dikarya</taxon>
        <taxon>Ascomycota</taxon>
        <taxon>Pezizomycotina</taxon>
        <taxon>Sordariomycetes</taxon>
        <taxon>Hypocreomycetidae</taxon>
        <taxon>Glomerellales</taxon>
        <taxon>Glomerellaceae</taxon>
        <taxon>Colletotrichum</taxon>
        <taxon>Colletotrichum acutatum species complex</taxon>
    </lineage>
</organism>
<dbReference type="AlphaFoldDB" id="A0AAI9YUI4"/>
<keyword evidence="2" id="KW-1185">Reference proteome</keyword>